<evidence type="ECO:0000313" key="1">
    <source>
        <dbReference type="EMBL" id="OCT97910.1"/>
    </source>
</evidence>
<proteinExistence type="predicted"/>
<feature type="non-terminal residue" evidence="1">
    <location>
        <position position="1"/>
    </location>
</feature>
<evidence type="ECO:0000313" key="2">
    <source>
        <dbReference type="Proteomes" id="UP000694892"/>
    </source>
</evidence>
<organism evidence="1 2">
    <name type="scientific">Xenopus laevis</name>
    <name type="common">African clawed frog</name>
    <dbReference type="NCBI Taxonomy" id="8355"/>
    <lineage>
        <taxon>Eukaryota</taxon>
        <taxon>Metazoa</taxon>
        <taxon>Chordata</taxon>
        <taxon>Craniata</taxon>
        <taxon>Vertebrata</taxon>
        <taxon>Euteleostomi</taxon>
        <taxon>Amphibia</taxon>
        <taxon>Batrachia</taxon>
        <taxon>Anura</taxon>
        <taxon>Pipoidea</taxon>
        <taxon>Pipidae</taxon>
        <taxon>Xenopodinae</taxon>
        <taxon>Xenopus</taxon>
        <taxon>Xenopus</taxon>
    </lineage>
</organism>
<sequence>LYPVKRYSPLLGLIDQFYGGRSWGCCSVDVPSMRVLSSVWQTLGEICPAQPDRQSLRCSCGPGEGAYRIPGGIFLLV</sequence>
<dbReference type="EMBL" id="CM004467">
    <property type="protein sequence ID" value="OCT97910.1"/>
    <property type="molecule type" value="Genomic_DNA"/>
</dbReference>
<dbReference type="Proteomes" id="UP000694892">
    <property type="component" value="Chromosome 1S"/>
</dbReference>
<name>A0A974I1J6_XENLA</name>
<accession>A0A974I1J6</accession>
<reference evidence="2" key="1">
    <citation type="journal article" date="2016" name="Nature">
        <title>Genome evolution in the allotetraploid frog Xenopus laevis.</title>
        <authorList>
            <person name="Session A.M."/>
            <person name="Uno Y."/>
            <person name="Kwon T."/>
            <person name="Chapman J.A."/>
            <person name="Toyoda A."/>
            <person name="Takahashi S."/>
            <person name="Fukui A."/>
            <person name="Hikosaka A."/>
            <person name="Suzuki A."/>
            <person name="Kondo M."/>
            <person name="van Heeringen S.J."/>
            <person name="Quigley I."/>
            <person name="Heinz S."/>
            <person name="Ogino H."/>
            <person name="Ochi H."/>
            <person name="Hellsten U."/>
            <person name="Lyons J.B."/>
            <person name="Simakov O."/>
            <person name="Putnam N."/>
            <person name="Stites J."/>
            <person name="Kuroki Y."/>
            <person name="Tanaka T."/>
            <person name="Michiue T."/>
            <person name="Watanabe M."/>
            <person name="Bogdanovic O."/>
            <person name="Lister R."/>
            <person name="Georgiou G."/>
            <person name="Paranjpe S.S."/>
            <person name="van Kruijsbergen I."/>
            <person name="Shu S."/>
            <person name="Carlson J."/>
            <person name="Kinoshita T."/>
            <person name="Ohta Y."/>
            <person name="Mawaribuchi S."/>
            <person name="Jenkins J."/>
            <person name="Grimwood J."/>
            <person name="Schmutz J."/>
            <person name="Mitros T."/>
            <person name="Mozaffari S.V."/>
            <person name="Suzuki Y."/>
            <person name="Haramoto Y."/>
            <person name="Yamamoto T.S."/>
            <person name="Takagi C."/>
            <person name="Heald R."/>
            <person name="Miller K."/>
            <person name="Haudenschild C."/>
            <person name="Kitzman J."/>
            <person name="Nakayama T."/>
            <person name="Izutsu Y."/>
            <person name="Robert J."/>
            <person name="Fortriede J."/>
            <person name="Burns K."/>
            <person name="Lotay V."/>
            <person name="Karimi K."/>
            <person name="Yasuoka Y."/>
            <person name="Dichmann D.S."/>
            <person name="Flajnik M.F."/>
            <person name="Houston D.W."/>
            <person name="Shendure J."/>
            <person name="DuPasquier L."/>
            <person name="Vize P.D."/>
            <person name="Zorn A.M."/>
            <person name="Ito M."/>
            <person name="Marcotte E.M."/>
            <person name="Wallingford J.B."/>
            <person name="Ito Y."/>
            <person name="Asashima M."/>
            <person name="Ueno N."/>
            <person name="Matsuda Y."/>
            <person name="Veenstra G.J."/>
            <person name="Fujiyama A."/>
            <person name="Harland R.M."/>
            <person name="Taira M."/>
            <person name="Rokhsar D.S."/>
        </authorList>
    </citation>
    <scope>NUCLEOTIDE SEQUENCE [LARGE SCALE GENOMIC DNA]</scope>
    <source>
        <strain evidence="2">J</strain>
    </source>
</reference>
<protein>
    <submittedName>
        <fullName evidence="1">Uncharacterized protein</fullName>
    </submittedName>
</protein>
<dbReference type="AlphaFoldDB" id="A0A974I1J6"/>
<gene>
    <name evidence="1" type="ORF">XELAEV_18010138mg</name>
</gene>